<feature type="compositionally biased region" description="Basic and acidic residues" evidence="2">
    <location>
        <begin position="153"/>
        <end position="170"/>
    </location>
</feature>
<dbReference type="Proteomes" id="UP000823405">
    <property type="component" value="Unassembled WGS sequence"/>
</dbReference>
<reference evidence="3" key="1">
    <citation type="journal article" date="2020" name="Fungal Divers.">
        <title>Resolving the Mortierellaceae phylogeny through synthesis of multi-gene phylogenetics and phylogenomics.</title>
        <authorList>
            <person name="Vandepol N."/>
            <person name="Liber J."/>
            <person name="Desiro A."/>
            <person name="Na H."/>
            <person name="Kennedy M."/>
            <person name="Barry K."/>
            <person name="Grigoriev I.V."/>
            <person name="Miller A.N."/>
            <person name="O'Donnell K."/>
            <person name="Stajich J.E."/>
            <person name="Bonito G."/>
        </authorList>
    </citation>
    <scope>NUCLEOTIDE SEQUENCE</scope>
    <source>
        <strain evidence="3">NVP60</strain>
    </source>
</reference>
<feature type="compositionally biased region" description="Low complexity" evidence="2">
    <location>
        <begin position="370"/>
        <end position="391"/>
    </location>
</feature>
<feature type="region of interest" description="Disordered" evidence="2">
    <location>
        <begin position="355"/>
        <end position="391"/>
    </location>
</feature>
<feature type="compositionally biased region" description="Low complexity" evidence="2">
    <location>
        <begin position="550"/>
        <end position="560"/>
    </location>
</feature>
<feature type="region of interest" description="Disordered" evidence="2">
    <location>
        <begin position="102"/>
        <end position="170"/>
    </location>
</feature>
<dbReference type="AlphaFoldDB" id="A0A9P6UWE7"/>
<feature type="coiled-coil region" evidence="1">
    <location>
        <begin position="247"/>
        <end position="288"/>
    </location>
</feature>
<protein>
    <submittedName>
        <fullName evidence="3">Uncharacterized protein</fullName>
    </submittedName>
</protein>
<evidence type="ECO:0000313" key="3">
    <source>
        <dbReference type="EMBL" id="KAG0322301.1"/>
    </source>
</evidence>
<feature type="region of interest" description="Disordered" evidence="2">
    <location>
        <begin position="1"/>
        <end position="59"/>
    </location>
</feature>
<evidence type="ECO:0000256" key="1">
    <source>
        <dbReference type="SAM" id="Coils"/>
    </source>
</evidence>
<evidence type="ECO:0000313" key="4">
    <source>
        <dbReference type="Proteomes" id="UP000823405"/>
    </source>
</evidence>
<feature type="compositionally biased region" description="Polar residues" evidence="2">
    <location>
        <begin position="105"/>
        <end position="120"/>
    </location>
</feature>
<dbReference type="EMBL" id="JAAAIN010000034">
    <property type="protein sequence ID" value="KAG0322301.1"/>
    <property type="molecule type" value="Genomic_DNA"/>
</dbReference>
<keyword evidence="1" id="KW-0175">Coiled coil</keyword>
<feature type="region of interest" description="Disordered" evidence="2">
    <location>
        <begin position="446"/>
        <end position="466"/>
    </location>
</feature>
<organism evidence="3 4">
    <name type="scientific">Linnemannia gamsii</name>
    <dbReference type="NCBI Taxonomy" id="64522"/>
    <lineage>
        <taxon>Eukaryota</taxon>
        <taxon>Fungi</taxon>
        <taxon>Fungi incertae sedis</taxon>
        <taxon>Mucoromycota</taxon>
        <taxon>Mortierellomycotina</taxon>
        <taxon>Mortierellomycetes</taxon>
        <taxon>Mortierellales</taxon>
        <taxon>Mortierellaceae</taxon>
        <taxon>Linnemannia</taxon>
    </lineage>
</organism>
<dbReference type="OrthoDB" id="2429646at2759"/>
<feature type="non-terminal residue" evidence="3">
    <location>
        <position position="687"/>
    </location>
</feature>
<proteinExistence type="predicted"/>
<sequence>ASELFESADRASWVSELNSRERNQANQSPYDHPMSLFSPAIDSGSSGQVRQDSRSEQDREVFEVCSRRLQRGYTPSQNIHKALVSSIRSSFLASLDEGQRAGLMMNSNGTPLSVRQQQSNSDEDEGNLQDFQQPWYQPRHLPYHASPDQEYDASTRRSFEREEEEARRRREGELMEVVAQLEKDLQELHNSTVELQARLRESEERNERMVIEHDTVLQRVKEEHDHQIQDTKKRTKRFYDETMRKRQRDEDKRLEGLQEQLIQAQAANKDLRTTIRGLQRERVDAEQAQRDDLSVLCIFIENVLTPMVFGLGTSGGVTHLQAVGTFKHRRQPSSINTATATTTVAKGNPYDHDLTPTTAVPHPISPPTPSSKDTPKPTVSTTVTTGQCTSPRGQKCMSLLEQFQSALSFSFVNATTPTTTLTTAVTTPTTPQSPSKAASFTQQAAARGLQKEDYPKTPAPFRKTRARHNSTAIVPTIAAAAKHGRHDPLTEEHLTQMHETERLEYLSSRQARKRYSDSSTTSSGHTFVAPPPSSLSSRLGVLKAASTPTTITPATPEITPCGTASEKQTASNPNSAITTAISSPHKQTPIPVTPSSKTRTVADTGLKEKDRSIQQCLAEQHTRYQKEIERIKQQCIKIYRQSLEDVRADMRFKIGQRGGGGGRNQRRRASSTIATVPVPVVATATAH</sequence>
<feature type="coiled-coil region" evidence="1">
    <location>
        <begin position="178"/>
        <end position="212"/>
    </location>
</feature>
<gene>
    <name evidence="3" type="ORF">BGZ97_007625</name>
</gene>
<feature type="region of interest" description="Disordered" evidence="2">
    <location>
        <begin position="550"/>
        <end position="598"/>
    </location>
</feature>
<feature type="region of interest" description="Disordered" evidence="2">
    <location>
        <begin position="505"/>
        <end position="537"/>
    </location>
</feature>
<evidence type="ECO:0000256" key="2">
    <source>
        <dbReference type="SAM" id="MobiDB-lite"/>
    </source>
</evidence>
<comment type="caution">
    <text evidence="3">The sequence shown here is derived from an EMBL/GenBank/DDBJ whole genome shotgun (WGS) entry which is preliminary data.</text>
</comment>
<keyword evidence="4" id="KW-1185">Reference proteome</keyword>
<feature type="compositionally biased region" description="Polar residues" evidence="2">
    <location>
        <begin position="565"/>
        <end position="586"/>
    </location>
</feature>
<name>A0A9P6UWE7_9FUNG</name>
<accession>A0A9P6UWE7</accession>